<keyword evidence="10" id="KW-1185">Reference proteome</keyword>
<evidence type="ECO:0000256" key="6">
    <source>
        <dbReference type="ARBA" id="ARBA00035120"/>
    </source>
</evidence>
<name>M0MRJ1_9EURY</name>
<comment type="subcellular location">
    <subcellularLocation>
        <location evidence="1 8">Cell membrane</location>
        <topology evidence="1 8">Multi-pass membrane protein</topology>
    </subcellularLocation>
</comment>
<dbReference type="FunCoup" id="M0MRJ1">
    <property type="interactions" value="2"/>
</dbReference>
<dbReference type="HAMAP" id="MF_00454">
    <property type="entry name" value="FluC"/>
    <property type="match status" value="1"/>
</dbReference>
<evidence type="ECO:0000256" key="7">
    <source>
        <dbReference type="ARBA" id="ARBA00035585"/>
    </source>
</evidence>
<evidence type="ECO:0000313" key="10">
    <source>
        <dbReference type="Proteomes" id="UP000011669"/>
    </source>
</evidence>
<comment type="similarity">
    <text evidence="6 8">Belongs to the fluoride channel Fluc/FEX (TC 1.A.43) family.</text>
</comment>
<dbReference type="PATRIC" id="fig|1227455.4.peg.285"/>
<dbReference type="GO" id="GO:0062054">
    <property type="term" value="F:fluoride channel activity"/>
    <property type="evidence" value="ECO:0007669"/>
    <property type="project" value="UniProtKB-UniRule"/>
</dbReference>
<dbReference type="Proteomes" id="UP000011669">
    <property type="component" value="Unassembled WGS sequence"/>
</dbReference>
<dbReference type="PANTHER" id="PTHR28259:SF1">
    <property type="entry name" value="FLUORIDE EXPORT PROTEIN 1-RELATED"/>
    <property type="match status" value="1"/>
</dbReference>
<evidence type="ECO:0000256" key="3">
    <source>
        <dbReference type="ARBA" id="ARBA00022692"/>
    </source>
</evidence>
<protein>
    <recommendedName>
        <fullName evidence="8">Fluoride-specific ion channel FluC</fullName>
    </recommendedName>
</protein>
<comment type="caution">
    <text evidence="9">The sequence shown here is derived from an EMBL/GenBank/DDBJ whole genome shotgun (WGS) entry which is preliminary data.</text>
</comment>
<comment type="function">
    <text evidence="8">Fluoride-specific ion channel. Important for reducing fluoride concentration in the cell, thus reducing its toxicity.</text>
</comment>
<feature type="binding site" evidence="8">
    <location>
        <position position="73"/>
    </location>
    <ligand>
        <name>Na(+)</name>
        <dbReference type="ChEBI" id="CHEBI:29101"/>
        <note>structural</note>
    </ligand>
</feature>
<comment type="activity regulation">
    <text evidence="8">Na(+) is not transported, but it plays an essential structural role and its presence is essential for fluoride channel function.</text>
</comment>
<dbReference type="EMBL" id="AOMD01000005">
    <property type="protein sequence ID" value="EMA47359.1"/>
    <property type="molecule type" value="Genomic_DNA"/>
</dbReference>
<evidence type="ECO:0000256" key="5">
    <source>
        <dbReference type="ARBA" id="ARBA00023136"/>
    </source>
</evidence>
<dbReference type="InterPro" id="IPR003691">
    <property type="entry name" value="FluC"/>
</dbReference>
<evidence type="ECO:0000313" key="9">
    <source>
        <dbReference type="EMBL" id="EMA47359.1"/>
    </source>
</evidence>
<dbReference type="GO" id="GO:0005886">
    <property type="term" value="C:plasma membrane"/>
    <property type="evidence" value="ECO:0007669"/>
    <property type="project" value="UniProtKB-SubCell"/>
</dbReference>
<dbReference type="Pfam" id="PF02537">
    <property type="entry name" value="CRCB"/>
    <property type="match status" value="1"/>
</dbReference>
<keyword evidence="8" id="KW-0813">Transport</keyword>
<keyword evidence="8" id="KW-0915">Sodium</keyword>
<reference evidence="9 10" key="1">
    <citation type="journal article" date="2014" name="PLoS Genet.">
        <title>Phylogenetically driven sequencing of extremely halophilic archaea reveals strategies for static and dynamic osmo-response.</title>
        <authorList>
            <person name="Becker E.A."/>
            <person name="Seitzer P.M."/>
            <person name="Tritt A."/>
            <person name="Larsen D."/>
            <person name="Krusor M."/>
            <person name="Yao A.I."/>
            <person name="Wu D."/>
            <person name="Madern D."/>
            <person name="Eisen J.A."/>
            <person name="Darling A.E."/>
            <person name="Facciotti M.T."/>
        </authorList>
    </citation>
    <scope>NUCLEOTIDE SEQUENCE [LARGE SCALE GENOMIC DNA]</scope>
    <source>
        <strain evidence="9 10">DSM 5350</strain>
    </source>
</reference>
<keyword evidence="8" id="KW-0479">Metal-binding</keyword>
<evidence type="ECO:0000256" key="4">
    <source>
        <dbReference type="ARBA" id="ARBA00022989"/>
    </source>
</evidence>
<keyword evidence="5 8" id="KW-0472">Membrane</keyword>
<dbReference type="RefSeq" id="WP_006076081.1">
    <property type="nucleotide sequence ID" value="NZ_AOMD01000005.1"/>
</dbReference>
<gene>
    <name evidence="8" type="primary">fluC</name>
    <name evidence="8" type="synonym">crcB</name>
    <name evidence="9" type="ORF">C449_01386</name>
</gene>
<dbReference type="GO" id="GO:0140114">
    <property type="term" value="P:cellular detoxification of fluoride"/>
    <property type="evidence" value="ECO:0007669"/>
    <property type="project" value="UniProtKB-UniRule"/>
</dbReference>
<evidence type="ECO:0000256" key="2">
    <source>
        <dbReference type="ARBA" id="ARBA00022475"/>
    </source>
</evidence>
<dbReference type="OrthoDB" id="304656at2157"/>
<keyword evidence="8" id="KW-0407">Ion channel</keyword>
<comment type="catalytic activity">
    <reaction evidence="7">
        <text>fluoride(in) = fluoride(out)</text>
        <dbReference type="Rhea" id="RHEA:76159"/>
        <dbReference type="ChEBI" id="CHEBI:17051"/>
    </reaction>
    <physiologicalReaction direction="left-to-right" evidence="7">
        <dbReference type="Rhea" id="RHEA:76160"/>
    </physiologicalReaction>
</comment>
<keyword evidence="8" id="KW-0406">Ion transport</keyword>
<proteinExistence type="inferred from homology"/>
<dbReference type="NCBIfam" id="TIGR00494">
    <property type="entry name" value="crcB"/>
    <property type="match status" value="1"/>
</dbReference>
<keyword evidence="2 8" id="KW-1003">Cell membrane</keyword>
<sequence>MIPLDPAYLVGTGGAVGALCRTYVSQRVDSETYPFGTLAVNVLGSFVLGLVTFAGASEEILLFLGTGACGSFTTFSSFSFETVRLVEQGESAAAAANAIVNLLGSLAAIGVAWLVVRTVLG</sequence>
<feature type="transmembrane region" description="Helical" evidence="8">
    <location>
        <begin position="36"/>
        <end position="54"/>
    </location>
</feature>
<dbReference type="AlphaFoldDB" id="M0MRJ1"/>
<evidence type="ECO:0000256" key="1">
    <source>
        <dbReference type="ARBA" id="ARBA00004651"/>
    </source>
</evidence>
<feature type="binding site" evidence="8">
    <location>
        <position position="70"/>
    </location>
    <ligand>
        <name>Na(+)</name>
        <dbReference type="ChEBI" id="CHEBI:29101"/>
        <note>structural</note>
    </ligand>
</feature>
<dbReference type="PANTHER" id="PTHR28259">
    <property type="entry name" value="FLUORIDE EXPORT PROTEIN 1-RELATED"/>
    <property type="match status" value="1"/>
</dbReference>
<evidence type="ECO:0000256" key="8">
    <source>
        <dbReference type="HAMAP-Rule" id="MF_00454"/>
    </source>
</evidence>
<accession>M0MRJ1</accession>
<feature type="transmembrane region" description="Helical" evidence="8">
    <location>
        <begin position="60"/>
        <end position="80"/>
    </location>
</feature>
<organism evidence="9 10">
    <name type="scientific">Halococcus saccharolyticus DSM 5350</name>
    <dbReference type="NCBI Taxonomy" id="1227455"/>
    <lineage>
        <taxon>Archaea</taxon>
        <taxon>Methanobacteriati</taxon>
        <taxon>Methanobacteriota</taxon>
        <taxon>Stenosarchaea group</taxon>
        <taxon>Halobacteria</taxon>
        <taxon>Halobacteriales</taxon>
        <taxon>Halococcaceae</taxon>
        <taxon>Halococcus</taxon>
    </lineage>
</organism>
<feature type="transmembrane region" description="Helical" evidence="8">
    <location>
        <begin position="92"/>
        <end position="116"/>
    </location>
</feature>
<dbReference type="STRING" id="1227455.C449_01386"/>
<dbReference type="InParanoid" id="M0MRJ1"/>
<keyword evidence="3 8" id="KW-0812">Transmembrane</keyword>
<dbReference type="GO" id="GO:0046872">
    <property type="term" value="F:metal ion binding"/>
    <property type="evidence" value="ECO:0007669"/>
    <property type="project" value="UniProtKB-KW"/>
</dbReference>
<keyword evidence="4 8" id="KW-1133">Transmembrane helix</keyword>